<dbReference type="EMBL" id="JAMKPW020000044">
    <property type="protein sequence ID" value="KAK8192471.1"/>
    <property type="molecule type" value="Genomic_DNA"/>
</dbReference>
<accession>A0ACC3S350</accession>
<protein>
    <submittedName>
        <fullName evidence="1">Uncharacterized protein</fullName>
    </submittedName>
</protein>
<evidence type="ECO:0000313" key="1">
    <source>
        <dbReference type="EMBL" id="KAK8192471.1"/>
    </source>
</evidence>
<proteinExistence type="predicted"/>
<sequence>MSLRPFTLRTSGSRTTPFVAGTSTYRPSRSFASVVASPPVSSSARNHKVVIVGGGSAGITISNQLLRSGRFVYEDIALIDPAEWHHYQPGWTLVGGGLKNKTDLRKKLSAMVDPKVRFYNNKVQAFTPEQNTVSLATGDKVGYEQLVVCPGINVDFNSIRGLQEAIADPEAPVSSIYGYDTCDKAARNIADFRKGQALFTHPTGPVKCAGAPQKIMWLALDGWKRAGLYKPDNPTTSPIQISFATGMPVMFGVPKYNRRLNELREQRGVEGLFQHDLVAIEGNTAVLARVDGGEQVKRHFDLLHVVPKMGPHAFVKNSVLANVAGFVDVDEGTLQHKKFQNVWACGDASSLPTSKTAAAITAQAPVVVSNLLSSVRGKPLHEIYNGYTSCPLLTEYGKVMLAEFVYEGKPHETFGKLVDQGTPRRAFYHLKKDFFPWVYFNSMVKGTWAGPKGWKW</sequence>
<evidence type="ECO:0000313" key="2">
    <source>
        <dbReference type="Proteomes" id="UP001320706"/>
    </source>
</evidence>
<dbReference type="Proteomes" id="UP001320706">
    <property type="component" value="Unassembled WGS sequence"/>
</dbReference>
<keyword evidence="2" id="KW-1185">Reference proteome</keyword>
<name>A0ACC3S350_9PEZI</name>
<reference evidence="1" key="1">
    <citation type="submission" date="2024-02" db="EMBL/GenBank/DDBJ databases">
        <title>Metagenome Assembled Genome of Zalaria obscura JY119.</title>
        <authorList>
            <person name="Vighnesh L."/>
            <person name="Jagadeeshwari U."/>
            <person name="Venkata Ramana C."/>
            <person name="Sasikala C."/>
        </authorList>
    </citation>
    <scope>NUCLEOTIDE SEQUENCE</scope>
    <source>
        <strain evidence="1">JY119</strain>
    </source>
</reference>
<comment type="caution">
    <text evidence="1">The sequence shown here is derived from an EMBL/GenBank/DDBJ whole genome shotgun (WGS) entry which is preliminary data.</text>
</comment>
<organism evidence="1 2">
    <name type="scientific">Zalaria obscura</name>
    <dbReference type="NCBI Taxonomy" id="2024903"/>
    <lineage>
        <taxon>Eukaryota</taxon>
        <taxon>Fungi</taxon>
        <taxon>Dikarya</taxon>
        <taxon>Ascomycota</taxon>
        <taxon>Pezizomycotina</taxon>
        <taxon>Dothideomycetes</taxon>
        <taxon>Dothideomycetidae</taxon>
        <taxon>Dothideales</taxon>
        <taxon>Zalariaceae</taxon>
        <taxon>Zalaria</taxon>
    </lineage>
</organism>
<gene>
    <name evidence="1" type="ORF">M8818_007639</name>
</gene>